<dbReference type="PRINTS" id="PR00237">
    <property type="entry name" value="GPCRRHODOPSN"/>
</dbReference>
<dbReference type="InterPro" id="IPR000276">
    <property type="entry name" value="GPCR_Rhodpsn"/>
</dbReference>
<dbReference type="Gene3D" id="1.20.1070.10">
    <property type="entry name" value="Rhodopsin 7-helix transmembrane proteins"/>
    <property type="match status" value="1"/>
</dbReference>
<feature type="transmembrane region" description="Helical" evidence="9">
    <location>
        <begin position="24"/>
        <end position="48"/>
    </location>
</feature>
<keyword evidence="8" id="KW-0807">Transducer</keyword>
<feature type="transmembrane region" description="Helical" evidence="9">
    <location>
        <begin position="181"/>
        <end position="204"/>
    </location>
</feature>
<proteinExistence type="predicted"/>
<evidence type="ECO:0000256" key="6">
    <source>
        <dbReference type="ARBA" id="ARBA00023136"/>
    </source>
</evidence>
<sequence length="350" mass="38640">MAMNSSNIPEETFSLRLDIFPLSLYLLVHGAVIFLTLVGNYVVVTTVVKDRLTQTPNNIFLCSLAVTDFLTGLTAVPAAMFARIVISRVTCLAGVRPFFFAPAFIFCAISMGHLIVLTVDRLIAVSSPLKYPLIMTKSKCKIILASIWILGFGFGTMPAIGGLKYPNQWVCGNVPYKSGTVALHSLLAAGFTPTISAILLCGYARIFMIAQRHLKEVSKRRRTGMDEEKVRNLESKSRMKATVTAVLVVLIFSICWLPMSIKLVIDVLYDPPEDVQFIYQTVVEFMAYCNSAINPILYALRNKKYRDSFKVALCICCPFVLKSEKKEKGGTSQVVSSKTTSISNTSSIRG</sequence>
<dbReference type="GO" id="GO:0004930">
    <property type="term" value="F:G protein-coupled receptor activity"/>
    <property type="evidence" value="ECO:0007669"/>
    <property type="project" value="UniProtKB-KW"/>
</dbReference>
<dbReference type="GO" id="GO:0005886">
    <property type="term" value="C:plasma membrane"/>
    <property type="evidence" value="ECO:0007669"/>
    <property type="project" value="UniProtKB-SubCell"/>
</dbReference>
<dbReference type="STRING" id="307972.A0A2G8LEL0"/>
<dbReference type="SUPFAM" id="SSF81321">
    <property type="entry name" value="Family A G protein-coupled receptor-like"/>
    <property type="match status" value="1"/>
</dbReference>
<keyword evidence="6 9" id="KW-0472">Membrane</keyword>
<dbReference type="PROSITE" id="PS50262">
    <property type="entry name" value="G_PROTEIN_RECEP_F1_2"/>
    <property type="match status" value="1"/>
</dbReference>
<dbReference type="EMBL" id="MRZV01000105">
    <property type="protein sequence ID" value="PIK58691.1"/>
    <property type="molecule type" value="Genomic_DNA"/>
</dbReference>
<keyword evidence="2" id="KW-1003">Cell membrane</keyword>
<evidence type="ECO:0000256" key="3">
    <source>
        <dbReference type="ARBA" id="ARBA00022692"/>
    </source>
</evidence>
<feature type="transmembrane region" description="Helical" evidence="9">
    <location>
        <begin position="140"/>
        <end position="161"/>
    </location>
</feature>
<keyword evidence="4 9" id="KW-1133">Transmembrane helix</keyword>
<feature type="transmembrane region" description="Helical" evidence="9">
    <location>
        <begin position="241"/>
        <end position="265"/>
    </location>
</feature>
<dbReference type="OrthoDB" id="6106139at2759"/>
<evidence type="ECO:0000256" key="1">
    <source>
        <dbReference type="ARBA" id="ARBA00004651"/>
    </source>
</evidence>
<dbReference type="SMART" id="SM01381">
    <property type="entry name" value="7TM_GPCR_Srsx"/>
    <property type="match status" value="1"/>
</dbReference>
<dbReference type="InterPro" id="IPR050569">
    <property type="entry name" value="TAAR"/>
</dbReference>
<dbReference type="InterPro" id="IPR017452">
    <property type="entry name" value="GPCR_Rhodpsn_7TM"/>
</dbReference>
<accession>A0A2G8LEL0</accession>
<evidence type="ECO:0000256" key="7">
    <source>
        <dbReference type="ARBA" id="ARBA00023170"/>
    </source>
</evidence>
<evidence type="ECO:0000313" key="11">
    <source>
        <dbReference type="EMBL" id="PIK58691.1"/>
    </source>
</evidence>
<dbReference type="CDD" id="cd00637">
    <property type="entry name" value="7tm_classA_rhodopsin-like"/>
    <property type="match status" value="1"/>
</dbReference>
<keyword evidence="3 9" id="KW-0812">Transmembrane</keyword>
<evidence type="ECO:0000256" key="5">
    <source>
        <dbReference type="ARBA" id="ARBA00023040"/>
    </source>
</evidence>
<keyword evidence="7 11" id="KW-0675">Receptor</keyword>
<keyword evidence="5" id="KW-0297">G-protein coupled receptor</keyword>
<feature type="transmembrane region" description="Helical" evidence="9">
    <location>
        <begin position="98"/>
        <end position="119"/>
    </location>
</feature>
<gene>
    <name evidence="11" type="ORF">BSL78_04374</name>
</gene>
<evidence type="ECO:0000256" key="8">
    <source>
        <dbReference type="ARBA" id="ARBA00023224"/>
    </source>
</evidence>
<feature type="transmembrane region" description="Helical" evidence="9">
    <location>
        <begin position="60"/>
        <end position="86"/>
    </location>
</feature>
<evidence type="ECO:0000259" key="10">
    <source>
        <dbReference type="PROSITE" id="PS50262"/>
    </source>
</evidence>
<reference evidence="11 12" key="1">
    <citation type="journal article" date="2017" name="PLoS Biol.">
        <title>The sea cucumber genome provides insights into morphological evolution and visceral regeneration.</title>
        <authorList>
            <person name="Zhang X."/>
            <person name="Sun L."/>
            <person name="Yuan J."/>
            <person name="Sun Y."/>
            <person name="Gao Y."/>
            <person name="Zhang L."/>
            <person name="Li S."/>
            <person name="Dai H."/>
            <person name="Hamel J.F."/>
            <person name="Liu C."/>
            <person name="Yu Y."/>
            <person name="Liu S."/>
            <person name="Lin W."/>
            <person name="Guo K."/>
            <person name="Jin S."/>
            <person name="Xu P."/>
            <person name="Storey K.B."/>
            <person name="Huan P."/>
            <person name="Zhang T."/>
            <person name="Zhou Y."/>
            <person name="Zhang J."/>
            <person name="Lin C."/>
            <person name="Li X."/>
            <person name="Xing L."/>
            <person name="Huo D."/>
            <person name="Sun M."/>
            <person name="Wang L."/>
            <person name="Mercier A."/>
            <person name="Li F."/>
            <person name="Yang H."/>
            <person name="Xiang J."/>
        </authorList>
    </citation>
    <scope>NUCLEOTIDE SEQUENCE [LARGE SCALE GENOMIC DNA]</scope>
    <source>
        <strain evidence="11">Shaxun</strain>
        <tissue evidence="11">Muscle</tissue>
    </source>
</reference>
<comment type="subcellular location">
    <subcellularLocation>
        <location evidence="1">Cell membrane</location>
        <topology evidence="1">Multi-pass membrane protein</topology>
    </subcellularLocation>
</comment>
<evidence type="ECO:0000256" key="2">
    <source>
        <dbReference type="ARBA" id="ARBA00022475"/>
    </source>
</evidence>
<comment type="caution">
    <text evidence="11">The sequence shown here is derived from an EMBL/GenBank/DDBJ whole genome shotgun (WGS) entry which is preliminary data.</text>
</comment>
<evidence type="ECO:0000256" key="9">
    <source>
        <dbReference type="SAM" id="Phobius"/>
    </source>
</evidence>
<dbReference type="AlphaFoldDB" id="A0A2G8LEL0"/>
<dbReference type="PANTHER" id="PTHR24249:SF412">
    <property type="entry name" value="G-PROTEIN COUPLED RECEPTORS FAMILY 1 PROFILE DOMAIN-CONTAINING PROTEIN"/>
    <property type="match status" value="1"/>
</dbReference>
<feature type="domain" description="G-protein coupled receptors family 1 profile" evidence="10">
    <location>
        <begin position="39"/>
        <end position="298"/>
    </location>
</feature>
<name>A0A2G8LEL0_STIJA</name>
<protein>
    <submittedName>
        <fullName evidence="11">Putative histamine H2 receptor-like</fullName>
    </submittedName>
</protein>
<dbReference type="Pfam" id="PF00001">
    <property type="entry name" value="7tm_1"/>
    <property type="match status" value="1"/>
</dbReference>
<dbReference type="PANTHER" id="PTHR24249">
    <property type="entry name" value="HISTAMINE RECEPTOR-RELATED G-PROTEIN COUPLED RECEPTOR"/>
    <property type="match status" value="1"/>
</dbReference>
<organism evidence="11 12">
    <name type="scientific">Stichopus japonicus</name>
    <name type="common">Sea cucumber</name>
    <dbReference type="NCBI Taxonomy" id="307972"/>
    <lineage>
        <taxon>Eukaryota</taxon>
        <taxon>Metazoa</taxon>
        <taxon>Echinodermata</taxon>
        <taxon>Eleutherozoa</taxon>
        <taxon>Echinozoa</taxon>
        <taxon>Holothuroidea</taxon>
        <taxon>Aspidochirotacea</taxon>
        <taxon>Aspidochirotida</taxon>
        <taxon>Stichopodidae</taxon>
        <taxon>Apostichopus</taxon>
    </lineage>
</organism>
<keyword evidence="12" id="KW-1185">Reference proteome</keyword>
<feature type="transmembrane region" description="Helical" evidence="9">
    <location>
        <begin position="277"/>
        <end position="300"/>
    </location>
</feature>
<dbReference type="Proteomes" id="UP000230750">
    <property type="component" value="Unassembled WGS sequence"/>
</dbReference>
<evidence type="ECO:0000313" key="12">
    <source>
        <dbReference type="Proteomes" id="UP000230750"/>
    </source>
</evidence>
<evidence type="ECO:0000256" key="4">
    <source>
        <dbReference type="ARBA" id="ARBA00022989"/>
    </source>
</evidence>